<feature type="compositionally biased region" description="Basic and acidic residues" evidence="1">
    <location>
        <begin position="487"/>
        <end position="508"/>
    </location>
</feature>
<dbReference type="HOGENOM" id="CLU_005727_0_0_1"/>
<feature type="region of interest" description="Disordered" evidence="1">
    <location>
        <begin position="309"/>
        <end position="350"/>
    </location>
</feature>
<dbReference type="Proteomes" id="UP000006753">
    <property type="component" value="Unassembled WGS sequence"/>
</dbReference>
<dbReference type="EMBL" id="JH921436">
    <property type="protein sequence ID" value="EKD17366.1"/>
    <property type="molecule type" value="Genomic_DNA"/>
</dbReference>
<evidence type="ECO:0000313" key="4">
    <source>
        <dbReference type="Proteomes" id="UP000006753"/>
    </source>
</evidence>
<dbReference type="OMA" id="NYNADQR"/>
<feature type="compositionally biased region" description="Basic and acidic residues" evidence="1">
    <location>
        <begin position="593"/>
        <end position="605"/>
    </location>
</feature>
<feature type="compositionally biased region" description="Basic and acidic residues" evidence="1">
    <location>
        <begin position="795"/>
        <end position="808"/>
    </location>
</feature>
<organism evidence="3 4">
    <name type="scientific">Marssonina brunnea f. sp. multigermtubi (strain MB_m1)</name>
    <name type="common">Marssonina leaf spot fungus</name>
    <dbReference type="NCBI Taxonomy" id="1072389"/>
    <lineage>
        <taxon>Eukaryota</taxon>
        <taxon>Fungi</taxon>
        <taxon>Dikarya</taxon>
        <taxon>Ascomycota</taxon>
        <taxon>Pezizomycotina</taxon>
        <taxon>Leotiomycetes</taxon>
        <taxon>Helotiales</taxon>
        <taxon>Drepanopezizaceae</taxon>
        <taxon>Drepanopeziza</taxon>
    </lineage>
</organism>
<accession>K1WWD4</accession>
<feature type="compositionally biased region" description="Basic and acidic residues" evidence="1">
    <location>
        <begin position="657"/>
        <end position="689"/>
    </location>
</feature>
<feature type="compositionally biased region" description="Basic and acidic residues" evidence="1">
    <location>
        <begin position="712"/>
        <end position="723"/>
    </location>
</feature>
<feature type="compositionally biased region" description="Basic and acidic residues" evidence="1">
    <location>
        <begin position="548"/>
        <end position="573"/>
    </location>
</feature>
<evidence type="ECO:0000259" key="2">
    <source>
        <dbReference type="Pfam" id="PF26118"/>
    </source>
</evidence>
<feature type="region of interest" description="Disordered" evidence="1">
    <location>
        <begin position="385"/>
        <end position="451"/>
    </location>
</feature>
<dbReference type="STRING" id="1072389.K1WWD4"/>
<feature type="domain" description="DUF8035" evidence="2">
    <location>
        <begin position="742"/>
        <end position="795"/>
    </location>
</feature>
<dbReference type="KEGG" id="mbe:MBM_04227"/>
<evidence type="ECO:0000256" key="1">
    <source>
        <dbReference type="SAM" id="MobiDB-lite"/>
    </source>
</evidence>
<feature type="region of interest" description="Disordered" evidence="1">
    <location>
        <begin position="47"/>
        <end position="66"/>
    </location>
</feature>
<feature type="compositionally biased region" description="Polar residues" evidence="1">
    <location>
        <begin position="582"/>
        <end position="592"/>
    </location>
</feature>
<gene>
    <name evidence="3" type="ORF">MBM_04227</name>
</gene>
<dbReference type="PANTHER" id="PTHR42081">
    <property type="entry name" value="ZINC FINGER PROTEIN DHHC DOMAIN CONTAINING PROTEIN"/>
    <property type="match status" value="1"/>
</dbReference>
<protein>
    <recommendedName>
        <fullName evidence="2">DUF8035 domain-containing protein</fullName>
    </recommendedName>
</protein>
<dbReference type="InterPro" id="IPR058348">
    <property type="entry name" value="DUF8035"/>
</dbReference>
<feature type="compositionally biased region" description="Polar residues" evidence="1">
    <location>
        <begin position="56"/>
        <end position="66"/>
    </location>
</feature>
<dbReference type="InParanoid" id="K1WWD4"/>
<feature type="compositionally biased region" description="Basic and acidic residues" evidence="1">
    <location>
        <begin position="823"/>
        <end position="851"/>
    </location>
</feature>
<feature type="region of interest" description="Disordered" evidence="1">
    <location>
        <begin position="463"/>
        <end position="742"/>
    </location>
</feature>
<dbReference type="AlphaFoldDB" id="K1WWD4"/>
<sequence length="930" mass="106664">MSDRYRYSRPRSPPLFNVGRTSLPINISGWATPSVQVHEHLHVVPSSRREVIPGPRSSTGSVINGGTITTTYKVKTEPAARGSSVREGSRTRRSTVDTHSRPTVVTTTTRHRPVIHSSGATRPDSPLKNTYRGSEEEYVAVPAISSYGHYHTKRYSATMDNADMSRLAREREASRLHVVREPAYTSTRTRSIYPVVSRHADTNSDDYGEEGYGYTNPRDLVQYDLNNNPTAHQRSRRDSIGEGRSSRPTSITGYGEIVPRSYETRERGPPPTTRGLDRMRTPVYDMPVARRPGSPSLMAPIEPVQRPAAFEPVEPVRRTSASRARPQSMYHENREPHRMDSRGEDYYEIRNDDRRENRSLRHENPVEQRGFGIRDECLERTEKIERPQSRARLERSERGERIERSESRARVDRIERADRPERTDRPDRPTRSDRPDHDTTDEKEYKERKGRDALAAGLSIAGAALGVNALKSAARGDRDDREDREEREERKRREEEPRRRRDQEERTPVELGGRQDFPPPPRDMPPPPPPRDAPAREVSPPQAPLTARDPKERKASRDERDREPERRERRRAASEAVLNGTAIDSRSESSASDEYRPRSHREPPARSDSGPASTPFNPKDTMDLFALKEALKSKENQSTSKVAPEPILKSRTPRGSTTKDLREAAEIRNNLNERRPREPLATTEKDNRQPRVLSPPREKADDKPVVKGILRQPKEKFPEDPAPIREGVAPLKDAKKDGIPPDARWTKISRKLVNPEALEAGKERFEAREDFVIVLRVLSRDEVQGYAEVTQRIRSSREELEAIEASDRRRARRERHERHKRERNGEIPRSERGERRYRRRGDERERRRESDSGSDSTEDDEIYERERPKMLEAPQKRATFNDALMSGGLGEMREEGEVRGFESAEIPGEVRDRLGRGDERERDFGDGEAV</sequence>
<feature type="compositionally biased region" description="Basic and acidic residues" evidence="1">
    <location>
        <begin position="891"/>
        <end position="930"/>
    </location>
</feature>
<dbReference type="OrthoDB" id="5418088at2759"/>
<reference evidence="3 4" key="1">
    <citation type="journal article" date="2012" name="BMC Genomics">
        <title>Sequencing the genome of Marssonina brunnea reveals fungus-poplar co-evolution.</title>
        <authorList>
            <person name="Zhu S."/>
            <person name="Cao Y.-Z."/>
            <person name="Jiang C."/>
            <person name="Tan B.-Y."/>
            <person name="Wang Z."/>
            <person name="Feng S."/>
            <person name="Zhang L."/>
            <person name="Su X.-H."/>
            <person name="Brejova B."/>
            <person name="Vinar T."/>
            <person name="Xu M."/>
            <person name="Wang M.-X."/>
            <person name="Zhang S.-G."/>
            <person name="Huang M.-R."/>
            <person name="Wu R."/>
            <person name="Zhou Y."/>
        </authorList>
    </citation>
    <scope>NUCLEOTIDE SEQUENCE [LARGE SCALE GENOMIC DNA]</scope>
    <source>
        <strain evidence="3 4">MB_m1</strain>
    </source>
</reference>
<dbReference type="PANTHER" id="PTHR42081:SF1">
    <property type="entry name" value="ZINC FINGER PROTEIN DHHC DOMAIN CONTAINING PROTEIN"/>
    <property type="match status" value="1"/>
</dbReference>
<feature type="compositionally biased region" description="Basic residues" evidence="1">
    <location>
        <begin position="809"/>
        <end position="822"/>
    </location>
</feature>
<dbReference type="Pfam" id="PF26118">
    <property type="entry name" value="DUF8035"/>
    <property type="match status" value="1"/>
</dbReference>
<evidence type="ECO:0000313" key="3">
    <source>
        <dbReference type="EMBL" id="EKD17366.1"/>
    </source>
</evidence>
<feature type="compositionally biased region" description="Basic and acidic residues" evidence="1">
    <location>
        <begin position="236"/>
        <end position="245"/>
    </location>
</feature>
<dbReference type="eggNOG" id="ENOG502SM5I">
    <property type="taxonomic scope" value="Eukaryota"/>
</dbReference>
<feature type="compositionally biased region" description="Basic and acidic residues" evidence="1">
    <location>
        <begin position="331"/>
        <end position="350"/>
    </location>
</feature>
<proteinExistence type="predicted"/>
<feature type="compositionally biased region" description="Pro residues" evidence="1">
    <location>
        <begin position="517"/>
        <end position="532"/>
    </location>
</feature>
<keyword evidence="4" id="KW-1185">Reference proteome</keyword>
<feature type="region of interest" description="Disordered" evidence="1">
    <location>
        <begin position="76"/>
        <end position="109"/>
    </location>
</feature>
<name>K1WWD4_MARBU</name>
<feature type="region of interest" description="Disordered" evidence="1">
    <location>
        <begin position="223"/>
        <end position="278"/>
    </location>
</feature>
<feature type="compositionally biased region" description="Basic and acidic residues" evidence="1">
    <location>
        <begin position="696"/>
        <end position="705"/>
    </location>
</feature>
<feature type="region of interest" description="Disordered" evidence="1">
    <location>
        <begin position="785"/>
        <end position="930"/>
    </location>
</feature>
<feature type="compositionally biased region" description="Basic and acidic residues" evidence="1">
    <location>
        <begin position="87"/>
        <end position="100"/>
    </location>
</feature>